<dbReference type="Proteomes" id="UP000295832">
    <property type="component" value="Unassembled WGS sequence"/>
</dbReference>
<dbReference type="RefSeq" id="WP_134119147.1">
    <property type="nucleotide sequence ID" value="NZ_SOEG01000056.1"/>
</dbReference>
<dbReference type="InterPro" id="IPR038705">
    <property type="entry name" value="YabP_sf"/>
</dbReference>
<dbReference type="NCBIfam" id="TIGR02892">
    <property type="entry name" value="spore_yabP"/>
    <property type="match status" value="1"/>
</dbReference>
<keyword evidence="2" id="KW-1185">Reference proteome</keyword>
<accession>A0A4R8GFI2</accession>
<dbReference type="Pfam" id="PF07873">
    <property type="entry name" value="YabP"/>
    <property type="match status" value="1"/>
</dbReference>
<evidence type="ECO:0000313" key="2">
    <source>
        <dbReference type="Proteomes" id="UP000295832"/>
    </source>
</evidence>
<reference evidence="1 2" key="1">
    <citation type="submission" date="2019-03" db="EMBL/GenBank/DDBJ databases">
        <title>Subsurface microbial communities from deep shales in Ohio and West Virginia, USA.</title>
        <authorList>
            <person name="Wrighton K."/>
        </authorList>
    </citation>
    <scope>NUCLEOTIDE SEQUENCE [LARGE SCALE GENOMIC DNA]</scope>
    <source>
        <strain evidence="1 2">MSL 6dP</strain>
    </source>
</reference>
<comment type="caution">
    <text evidence="1">The sequence shown here is derived from an EMBL/GenBank/DDBJ whole genome shotgun (WGS) entry which is preliminary data.</text>
</comment>
<dbReference type="AlphaFoldDB" id="A0A4R8GFI2"/>
<dbReference type="InterPro" id="IPR022476">
    <property type="entry name" value="Spore_YabP/YqfC"/>
</dbReference>
<dbReference type="STRING" id="926561.GCA_000379025_01060"/>
<sequence length="87" mass="10116">MSNTKEQKLILSDRKQLELVGVTEVINFSENEILLESNMGKLIIQGEDLHIKQLDLENSKLLVNGYITDLRYDQETKAEGFFKRLFK</sequence>
<evidence type="ECO:0000313" key="1">
    <source>
        <dbReference type="EMBL" id="TDX44390.1"/>
    </source>
</evidence>
<dbReference type="GO" id="GO:0030435">
    <property type="term" value="P:sporulation resulting in formation of a cellular spore"/>
    <property type="evidence" value="ECO:0007669"/>
    <property type="project" value="InterPro"/>
</dbReference>
<protein>
    <submittedName>
        <fullName evidence="1">Sporulation protein YabP</fullName>
    </submittedName>
</protein>
<dbReference type="EMBL" id="SOEG01000056">
    <property type="protein sequence ID" value="TDX44390.1"/>
    <property type="molecule type" value="Genomic_DNA"/>
</dbReference>
<organism evidence="1 2">
    <name type="scientific">Orenia marismortui</name>
    <dbReference type="NCBI Taxonomy" id="46469"/>
    <lineage>
        <taxon>Bacteria</taxon>
        <taxon>Bacillati</taxon>
        <taxon>Bacillota</taxon>
        <taxon>Clostridia</taxon>
        <taxon>Halanaerobiales</taxon>
        <taxon>Halobacteroidaceae</taxon>
        <taxon>Orenia</taxon>
    </lineage>
</organism>
<proteinExistence type="predicted"/>
<dbReference type="PIRSF" id="PIRSF011576">
    <property type="entry name" value="YabP"/>
    <property type="match status" value="1"/>
</dbReference>
<dbReference type="Gene3D" id="2.60.40.2000">
    <property type="match status" value="1"/>
</dbReference>
<name>A0A4R8GFI2_9FIRM</name>
<dbReference type="InterPro" id="IPR012504">
    <property type="entry name" value="Spore_YabP"/>
</dbReference>
<gene>
    <name evidence="1" type="ORF">C7959_1565</name>
</gene>